<organism evidence="1">
    <name type="scientific">Octopus bimaculoides</name>
    <name type="common">California two-spotted octopus</name>
    <dbReference type="NCBI Taxonomy" id="37653"/>
    <lineage>
        <taxon>Eukaryota</taxon>
        <taxon>Metazoa</taxon>
        <taxon>Spiralia</taxon>
        <taxon>Lophotrochozoa</taxon>
        <taxon>Mollusca</taxon>
        <taxon>Cephalopoda</taxon>
        <taxon>Coleoidea</taxon>
        <taxon>Octopodiformes</taxon>
        <taxon>Octopoda</taxon>
        <taxon>Incirrata</taxon>
        <taxon>Octopodidae</taxon>
        <taxon>Octopus</taxon>
    </lineage>
</organism>
<protein>
    <submittedName>
        <fullName evidence="1">Uncharacterized protein</fullName>
    </submittedName>
</protein>
<accession>A0A0L8HCP0</accession>
<dbReference type="AlphaFoldDB" id="A0A0L8HCP0"/>
<gene>
    <name evidence="1" type="ORF">OCBIM_22017460mg</name>
</gene>
<reference evidence="1" key="1">
    <citation type="submission" date="2015-07" db="EMBL/GenBank/DDBJ databases">
        <title>MeaNS - Measles Nucleotide Surveillance Program.</title>
        <authorList>
            <person name="Tran T."/>
            <person name="Druce J."/>
        </authorList>
    </citation>
    <scope>NUCLEOTIDE SEQUENCE</scope>
    <source>
        <strain evidence="1">UCB-OBI-ISO-001</strain>
        <tissue evidence="1">Gonad</tissue>
    </source>
</reference>
<proteinExistence type="predicted"/>
<dbReference type="EMBL" id="KQ418498">
    <property type="protein sequence ID" value="KOF87071.1"/>
    <property type="molecule type" value="Genomic_DNA"/>
</dbReference>
<sequence length="82" mass="9734">MLYVIPFYKYFQQSNYIHIYTHTHILNDLGCFCIITEAIVAMVIKQIATVEDYVNNQCNRHSFQFGVHNHIQIKFLILKLLT</sequence>
<evidence type="ECO:0000313" key="1">
    <source>
        <dbReference type="EMBL" id="KOF87071.1"/>
    </source>
</evidence>
<name>A0A0L8HCP0_OCTBM</name>